<protein>
    <submittedName>
        <fullName evidence="2">Uncharacterized protein</fullName>
    </submittedName>
</protein>
<dbReference type="AlphaFoldDB" id="A0A6D2KKD4"/>
<gene>
    <name evidence="2" type="ORF">MERR_LOCUS44601</name>
</gene>
<dbReference type="PANTHER" id="PTHR47477">
    <property type="entry name" value="TNF RECEPTOR-ASSOCIATED FACTOR HOMOLOG 1A"/>
    <property type="match status" value="1"/>
</dbReference>
<dbReference type="InterPro" id="IPR055327">
    <property type="entry name" value="TRAF1A/B"/>
</dbReference>
<accession>A0A6D2KKD4</accession>
<proteinExistence type="predicted"/>
<feature type="region of interest" description="Disordered" evidence="1">
    <location>
        <begin position="1"/>
        <end position="79"/>
    </location>
</feature>
<evidence type="ECO:0000313" key="3">
    <source>
        <dbReference type="Proteomes" id="UP000467841"/>
    </source>
</evidence>
<feature type="compositionally biased region" description="Low complexity" evidence="1">
    <location>
        <begin position="24"/>
        <end position="33"/>
    </location>
</feature>
<keyword evidence="3" id="KW-1185">Reference proteome</keyword>
<dbReference type="EMBL" id="CACVBM020001684">
    <property type="protein sequence ID" value="CAA7057365.1"/>
    <property type="molecule type" value="Genomic_DNA"/>
</dbReference>
<dbReference type="Proteomes" id="UP000467841">
    <property type="component" value="Unassembled WGS sequence"/>
</dbReference>
<evidence type="ECO:0000313" key="2">
    <source>
        <dbReference type="EMBL" id="CAA7057365.1"/>
    </source>
</evidence>
<organism evidence="2 3">
    <name type="scientific">Microthlaspi erraticum</name>
    <dbReference type="NCBI Taxonomy" id="1685480"/>
    <lineage>
        <taxon>Eukaryota</taxon>
        <taxon>Viridiplantae</taxon>
        <taxon>Streptophyta</taxon>
        <taxon>Embryophyta</taxon>
        <taxon>Tracheophyta</taxon>
        <taxon>Spermatophyta</taxon>
        <taxon>Magnoliopsida</taxon>
        <taxon>eudicotyledons</taxon>
        <taxon>Gunneridae</taxon>
        <taxon>Pentapetalae</taxon>
        <taxon>rosids</taxon>
        <taxon>malvids</taxon>
        <taxon>Brassicales</taxon>
        <taxon>Brassicaceae</taxon>
        <taxon>Coluteocarpeae</taxon>
        <taxon>Microthlaspi</taxon>
    </lineage>
</organism>
<comment type="caution">
    <text evidence="2">The sequence shown here is derived from an EMBL/GenBank/DDBJ whole genome shotgun (WGS) entry which is preliminary data.</text>
</comment>
<reference evidence="2" key="1">
    <citation type="submission" date="2020-01" db="EMBL/GenBank/DDBJ databases">
        <authorList>
            <person name="Mishra B."/>
        </authorList>
    </citation>
    <scope>NUCLEOTIDE SEQUENCE [LARGE SCALE GENOMIC DNA]</scope>
</reference>
<name>A0A6D2KKD4_9BRAS</name>
<feature type="compositionally biased region" description="Polar residues" evidence="1">
    <location>
        <begin position="68"/>
        <end position="79"/>
    </location>
</feature>
<dbReference type="PANTHER" id="PTHR47477:SF8">
    <property type="entry name" value="TNF RECEPTOR-ASSOCIATED FACTOR HOMOLOG 1A"/>
    <property type="match status" value="1"/>
</dbReference>
<sequence length="304" mass="32431">MPFFRAAKKLETTDVVPETKVVPSSSSSSSSSSDIQLQAVVSEAGIQKTASPKPETTDVVPKGKEVPSPSSSSLEIQLQTVVSEADIQKTASPKPETQPEQSITRPVTVRKMFWKPEKKVWKPVSARLPSSYGDIQLQTVVPRVEIQKPTSPKPAAQPIQSMSIPVSAPIVPAKQAAPKVSAVQTSTWSFPRSMSSTGRIGSQPHNQTYIPQSQHAIVGSSGIDNSSSQPMVTSTLPPYSHPPPISVSSQSALPINFGSLNEVLSSGLLWTCGSGSNKNTITAISGNHGTNPCIINDQFDEYFK</sequence>
<evidence type="ECO:0000256" key="1">
    <source>
        <dbReference type="SAM" id="MobiDB-lite"/>
    </source>
</evidence>